<reference evidence="1 2" key="1">
    <citation type="submission" date="2017-10" db="EMBL/GenBank/DDBJ databases">
        <title>Frigbacter circumglobatus gen. nov. sp. nov., isolated from sediment cultured in situ.</title>
        <authorList>
            <person name="Zhao Z."/>
        </authorList>
    </citation>
    <scope>NUCLEOTIDE SEQUENCE [LARGE SCALE GENOMIC DNA]</scope>
    <source>
        <strain evidence="1 2">ZYL</strain>
    </source>
</reference>
<dbReference type="AlphaFoldDB" id="A0A2G4YUQ1"/>
<dbReference type="Proteomes" id="UP000229730">
    <property type="component" value="Unassembled WGS sequence"/>
</dbReference>
<sequence length="233" mass="26677">MAETITISAPEWCPYICPNESAKPGLLVEYTQAIFQRAGYDITVDVYPWSRAIRYAEDGTRHALLGAAKHEAPNLIFPENEIGEQTFCFYTKADDEWTYSSPAAVIGKDIIYPQDALPEEIIPYKNRARFSEVTGSVTYIEQALGMLFSDRTEVVLSSYYWMTHFLESHDMQEKVKLSGCAASTKVYLAFSPADDKQKETKKYIKIFDREIEILKQEGFFESLLTKYNLTPRK</sequence>
<dbReference type="SUPFAM" id="SSF53850">
    <property type="entry name" value="Periplasmic binding protein-like II"/>
    <property type="match status" value="1"/>
</dbReference>
<gene>
    <name evidence="1" type="ORF">CRD36_04670</name>
</gene>
<accession>A0A2G4YUQ1</accession>
<dbReference type="InParanoid" id="A0A2G4YUQ1"/>
<proteinExistence type="predicted"/>
<comment type="caution">
    <text evidence="1">The sequence shown here is derived from an EMBL/GenBank/DDBJ whole genome shotgun (WGS) entry which is preliminary data.</text>
</comment>
<keyword evidence="2" id="KW-1185">Reference proteome</keyword>
<evidence type="ECO:0000313" key="2">
    <source>
        <dbReference type="Proteomes" id="UP000229730"/>
    </source>
</evidence>
<protein>
    <recommendedName>
        <fullName evidence="3">Solute-binding protein family 3/N-terminal domain-containing protein</fullName>
    </recommendedName>
</protein>
<evidence type="ECO:0008006" key="3">
    <source>
        <dbReference type="Google" id="ProtNLM"/>
    </source>
</evidence>
<evidence type="ECO:0000313" key="1">
    <source>
        <dbReference type="EMBL" id="PHZ85970.1"/>
    </source>
</evidence>
<dbReference type="EMBL" id="PDEM01000009">
    <property type="protein sequence ID" value="PHZ85970.1"/>
    <property type="molecule type" value="Genomic_DNA"/>
</dbReference>
<name>A0A2G4YUQ1_9PROT</name>
<organism evidence="1 2">
    <name type="scientific">Paremcibacter congregatus</name>
    <dbReference type="NCBI Taxonomy" id="2043170"/>
    <lineage>
        <taxon>Bacteria</taxon>
        <taxon>Pseudomonadati</taxon>
        <taxon>Pseudomonadota</taxon>
        <taxon>Alphaproteobacteria</taxon>
        <taxon>Emcibacterales</taxon>
        <taxon>Emcibacteraceae</taxon>
        <taxon>Paremcibacter</taxon>
    </lineage>
</organism>
<dbReference type="Gene3D" id="3.40.190.10">
    <property type="entry name" value="Periplasmic binding protein-like II"/>
    <property type="match status" value="2"/>
</dbReference>